<name>A0A0F9I552_9ZZZZ</name>
<accession>A0A0F9I552</accession>
<protein>
    <submittedName>
        <fullName evidence="1">Uncharacterized protein</fullName>
    </submittedName>
</protein>
<dbReference type="EMBL" id="LAZR01013268">
    <property type="protein sequence ID" value="KKM22746.1"/>
    <property type="molecule type" value="Genomic_DNA"/>
</dbReference>
<evidence type="ECO:0000313" key="1">
    <source>
        <dbReference type="EMBL" id="KKM22746.1"/>
    </source>
</evidence>
<proteinExistence type="predicted"/>
<feature type="non-terminal residue" evidence="1">
    <location>
        <position position="40"/>
    </location>
</feature>
<reference evidence="1" key="1">
    <citation type="journal article" date="2015" name="Nature">
        <title>Complex archaea that bridge the gap between prokaryotes and eukaryotes.</title>
        <authorList>
            <person name="Spang A."/>
            <person name="Saw J.H."/>
            <person name="Jorgensen S.L."/>
            <person name="Zaremba-Niedzwiedzka K."/>
            <person name="Martijn J."/>
            <person name="Lind A.E."/>
            <person name="van Eijk R."/>
            <person name="Schleper C."/>
            <person name="Guy L."/>
            <person name="Ettema T.J."/>
        </authorList>
    </citation>
    <scope>NUCLEOTIDE SEQUENCE</scope>
</reference>
<comment type="caution">
    <text evidence="1">The sequence shown here is derived from an EMBL/GenBank/DDBJ whole genome shotgun (WGS) entry which is preliminary data.</text>
</comment>
<dbReference type="AlphaFoldDB" id="A0A0F9I552"/>
<gene>
    <name evidence="1" type="ORF">LCGC14_1622210</name>
</gene>
<organism evidence="1">
    <name type="scientific">marine sediment metagenome</name>
    <dbReference type="NCBI Taxonomy" id="412755"/>
    <lineage>
        <taxon>unclassified sequences</taxon>
        <taxon>metagenomes</taxon>
        <taxon>ecological metagenomes</taxon>
    </lineage>
</organism>
<sequence>MSTIKATQILGAQKVEYFDPIKDVHTARLPIAGCAWVDTS</sequence>